<dbReference type="InterPro" id="IPR036852">
    <property type="entry name" value="Peptidase_S8/S53_dom_sf"/>
</dbReference>
<evidence type="ECO:0000256" key="6">
    <source>
        <dbReference type="ARBA" id="ARBA00022801"/>
    </source>
</evidence>
<dbReference type="NCBIfam" id="TIGR03921">
    <property type="entry name" value="T7SS_mycosin"/>
    <property type="match status" value="1"/>
</dbReference>
<dbReference type="Proteomes" id="UP001611075">
    <property type="component" value="Unassembled WGS sequence"/>
</dbReference>
<dbReference type="PANTHER" id="PTHR43806:SF11">
    <property type="entry name" value="CEREVISIN-RELATED"/>
    <property type="match status" value="1"/>
</dbReference>
<comment type="similarity">
    <text evidence="2 10 11">Belongs to the peptidase S8 family.</text>
</comment>
<name>A0ABW7SD77_9ACTN</name>
<protein>
    <submittedName>
        <fullName evidence="16">Type VII secretion-associated serine protease mycosin</fullName>
    </submittedName>
</protein>
<dbReference type="PANTHER" id="PTHR43806">
    <property type="entry name" value="PEPTIDASE S8"/>
    <property type="match status" value="1"/>
</dbReference>
<dbReference type="InterPro" id="IPR023828">
    <property type="entry name" value="Peptidase_S8_Ser-AS"/>
</dbReference>
<dbReference type="SUPFAM" id="SSF52743">
    <property type="entry name" value="Subtilisin-like"/>
    <property type="match status" value="1"/>
</dbReference>
<dbReference type="PROSITE" id="PS00136">
    <property type="entry name" value="SUBTILASE_ASP"/>
    <property type="match status" value="1"/>
</dbReference>
<dbReference type="GO" id="GO:0006508">
    <property type="term" value="P:proteolysis"/>
    <property type="evidence" value="ECO:0007669"/>
    <property type="project" value="UniProtKB-KW"/>
</dbReference>
<feature type="chain" id="PRO_5046834786" evidence="14">
    <location>
        <begin position="29"/>
        <end position="442"/>
    </location>
</feature>
<dbReference type="InterPro" id="IPR050131">
    <property type="entry name" value="Peptidase_S8_subtilisin-like"/>
</dbReference>
<evidence type="ECO:0000256" key="12">
    <source>
        <dbReference type="SAM" id="MobiDB-lite"/>
    </source>
</evidence>
<dbReference type="PROSITE" id="PS51892">
    <property type="entry name" value="SUBTILASE"/>
    <property type="match status" value="1"/>
</dbReference>
<sequence>MPRPAARPVLAAAAAALLIMLPATPTRAADPRPVTDRPGTVHPVGEGGGPRAAEPAGTANRLDLAGSRGAAAPGCATPLAPVRPVAATPWPQRRYAPERLTALATGSGITVAVIDSGVDRGHPQLAGRVLDGADFLDPGGDGGRDCAGHGTGVASVIAAVPRAGVAFQGLAPRARILPVRVSEQQVVEGREAGRTVGATDFARAIRWAVDHDADVLNLSLVLYVDHPAVRAAVRYAVNRDVVVVAAAGNLHDGGDPSPYPAAYDGVLGVGAIGPDGRRADFSQAGPYVDLVAPGGEVLTAAPGQGHHRVEGTSYAAPFVAATAALVWEYRPELTAAQVSQRIVATADPAPGDGSGDGYGAGVLNPYRAVTETGAGPVGRKRGVGALPADRTEPALLAQQARRAAARDRALAVAAVTGAAVAGVVLLAVVLPRAARRRWRPAP</sequence>
<feature type="active site" description="Charge relay system" evidence="10">
    <location>
        <position position="313"/>
    </location>
</feature>
<feature type="domain" description="Peptidase S8/S53" evidence="15">
    <location>
        <begin position="106"/>
        <end position="361"/>
    </location>
</feature>
<evidence type="ECO:0000256" key="13">
    <source>
        <dbReference type="SAM" id="Phobius"/>
    </source>
</evidence>
<feature type="transmembrane region" description="Helical" evidence="13">
    <location>
        <begin position="409"/>
        <end position="430"/>
    </location>
</feature>
<keyword evidence="8 13" id="KW-1133">Transmembrane helix</keyword>
<dbReference type="Pfam" id="PF00082">
    <property type="entry name" value="Peptidase_S8"/>
    <property type="match status" value="1"/>
</dbReference>
<keyword evidence="7 10" id="KW-0720">Serine protease</keyword>
<feature type="active site" description="Charge relay system" evidence="10">
    <location>
        <position position="149"/>
    </location>
</feature>
<evidence type="ECO:0000256" key="14">
    <source>
        <dbReference type="SAM" id="SignalP"/>
    </source>
</evidence>
<dbReference type="InterPro" id="IPR023827">
    <property type="entry name" value="Peptidase_S8_Asp-AS"/>
</dbReference>
<evidence type="ECO:0000256" key="8">
    <source>
        <dbReference type="ARBA" id="ARBA00022989"/>
    </source>
</evidence>
<dbReference type="InterPro" id="IPR015500">
    <property type="entry name" value="Peptidase_S8_subtilisin-rel"/>
</dbReference>
<keyword evidence="3" id="KW-1003">Cell membrane</keyword>
<dbReference type="InterPro" id="IPR023834">
    <property type="entry name" value="T7SS_pept_S8A_mycosin"/>
</dbReference>
<evidence type="ECO:0000256" key="2">
    <source>
        <dbReference type="ARBA" id="ARBA00011073"/>
    </source>
</evidence>
<evidence type="ECO:0000259" key="15">
    <source>
        <dbReference type="Pfam" id="PF00082"/>
    </source>
</evidence>
<evidence type="ECO:0000256" key="9">
    <source>
        <dbReference type="ARBA" id="ARBA00023136"/>
    </source>
</evidence>
<keyword evidence="5 13" id="KW-0812">Transmembrane</keyword>
<evidence type="ECO:0000313" key="17">
    <source>
        <dbReference type="Proteomes" id="UP001611075"/>
    </source>
</evidence>
<evidence type="ECO:0000313" key="16">
    <source>
        <dbReference type="EMBL" id="MFI0791638.1"/>
    </source>
</evidence>
<accession>A0ABW7SD77</accession>
<comment type="subcellular location">
    <subcellularLocation>
        <location evidence="1">Cell membrane</location>
        <topology evidence="1">Single-pass membrane protein</topology>
    </subcellularLocation>
</comment>
<dbReference type="EMBL" id="JBIRPU010000002">
    <property type="protein sequence ID" value="MFI0791638.1"/>
    <property type="molecule type" value="Genomic_DNA"/>
</dbReference>
<keyword evidence="4 10" id="KW-0645">Protease</keyword>
<evidence type="ECO:0000256" key="7">
    <source>
        <dbReference type="ARBA" id="ARBA00022825"/>
    </source>
</evidence>
<comment type="caution">
    <text evidence="16">The sequence shown here is derived from an EMBL/GenBank/DDBJ whole genome shotgun (WGS) entry which is preliminary data.</text>
</comment>
<evidence type="ECO:0000256" key="3">
    <source>
        <dbReference type="ARBA" id="ARBA00022475"/>
    </source>
</evidence>
<dbReference type="PROSITE" id="PS00137">
    <property type="entry name" value="SUBTILASE_HIS"/>
    <property type="match status" value="1"/>
</dbReference>
<dbReference type="InterPro" id="IPR000209">
    <property type="entry name" value="Peptidase_S8/S53_dom"/>
</dbReference>
<feature type="region of interest" description="Disordered" evidence="12">
    <location>
        <begin position="26"/>
        <end position="57"/>
    </location>
</feature>
<evidence type="ECO:0000256" key="11">
    <source>
        <dbReference type="RuleBase" id="RU003355"/>
    </source>
</evidence>
<evidence type="ECO:0000256" key="10">
    <source>
        <dbReference type="PROSITE-ProRule" id="PRU01240"/>
    </source>
</evidence>
<feature type="signal peptide" evidence="14">
    <location>
        <begin position="1"/>
        <end position="28"/>
    </location>
</feature>
<reference evidence="16 17" key="1">
    <citation type="submission" date="2024-10" db="EMBL/GenBank/DDBJ databases">
        <title>The Natural Products Discovery Center: Release of the First 8490 Sequenced Strains for Exploring Actinobacteria Biosynthetic Diversity.</title>
        <authorList>
            <person name="Kalkreuter E."/>
            <person name="Kautsar S.A."/>
            <person name="Yang D."/>
            <person name="Bader C.D."/>
            <person name="Teijaro C.N."/>
            <person name="Fluegel L."/>
            <person name="Davis C.M."/>
            <person name="Simpson J.R."/>
            <person name="Lauterbach L."/>
            <person name="Steele A.D."/>
            <person name="Gui C."/>
            <person name="Meng S."/>
            <person name="Li G."/>
            <person name="Viehrig K."/>
            <person name="Ye F."/>
            <person name="Su P."/>
            <person name="Kiefer A.F."/>
            <person name="Nichols A."/>
            <person name="Cepeda A.J."/>
            <person name="Yan W."/>
            <person name="Fan B."/>
            <person name="Jiang Y."/>
            <person name="Adhikari A."/>
            <person name="Zheng C.-J."/>
            <person name="Schuster L."/>
            <person name="Cowan T.M."/>
            <person name="Smanski M.J."/>
            <person name="Chevrette M.G."/>
            <person name="De Carvalho L.P.S."/>
            <person name="Shen B."/>
        </authorList>
    </citation>
    <scope>NUCLEOTIDE SEQUENCE [LARGE SCALE GENOMIC DNA]</scope>
    <source>
        <strain evidence="16 17">NPDC021253</strain>
    </source>
</reference>
<keyword evidence="6 10" id="KW-0378">Hydrolase</keyword>
<dbReference type="PRINTS" id="PR00723">
    <property type="entry name" value="SUBTILISIN"/>
</dbReference>
<dbReference type="GO" id="GO:0008233">
    <property type="term" value="F:peptidase activity"/>
    <property type="evidence" value="ECO:0007669"/>
    <property type="project" value="UniProtKB-KW"/>
</dbReference>
<evidence type="ECO:0000256" key="4">
    <source>
        <dbReference type="ARBA" id="ARBA00022670"/>
    </source>
</evidence>
<keyword evidence="9 13" id="KW-0472">Membrane</keyword>
<organism evidence="16 17">
    <name type="scientific">Micromonospora rubida</name>
    <dbReference type="NCBI Taxonomy" id="2697657"/>
    <lineage>
        <taxon>Bacteria</taxon>
        <taxon>Bacillati</taxon>
        <taxon>Actinomycetota</taxon>
        <taxon>Actinomycetes</taxon>
        <taxon>Micromonosporales</taxon>
        <taxon>Micromonosporaceae</taxon>
        <taxon>Micromonospora</taxon>
    </lineage>
</organism>
<evidence type="ECO:0000256" key="1">
    <source>
        <dbReference type="ARBA" id="ARBA00004162"/>
    </source>
</evidence>
<evidence type="ECO:0000256" key="5">
    <source>
        <dbReference type="ARBA" id="ARBA00022692"/>
    </source>
</evidence>
<keyword evidence="14" id="KW-0732">Signal</keyword>
<dbReference type="Gene3D" id="3.40.50.200">
    <property type="entry name" value="Peptidase S8/S53 domain"/>
    <property type="match status" value="1"/>
</dbReference>
<keyword evidence="17" id="KW-1185">Reference proteome</keyword>
<gene>
    <name evidence="16" type="primary">mycP</name>
    <name evidence="16" type="ORF">ACH4OY_02890</name>
</gene>
<dbReference type="PROSITE" id="PS00138">
    <property type="entry name" value="SUBTILASE_SER"/>
    <property type="match status" value="1"/>
</dbReference>
<feature type="active site" description="Charge relay system" evidence="10">
    <location>
        <position position="115"/>
    </location>
</feature>
<proteinExistence type="inferred from homology"/>
<dbReference type="RefSeq" id="WP_396676322.1">
    <property type="nucleotide sequence ID" value="NZ_JBIRPU010000002.1"/>
</dbReference>
<dbReference type="InterPro" id="IPR022398">
    <property type="entry name" value="Peptidase_S8_His-AS"/>
</dbReference>